<dbReference type="InterPro" id="IPR018490">
    <property type="entry name" value="cNMP-bd_dom_sf"/>
</dbReference>
<keyword evidence="3" id="KW-1185">Reference proteome</keyword>
<evidence type="ECO:0000259" key="1">
    <source>
        <dbReference type="PROSITE" id="PS50042"/>
    </source>
</evidence>
<dbReference type="InterPro" id="IPR014710">
    <property type="entry name" value="RmlC-like_jellyroll"/>
</dbReference>
<name>A0A8S9Y2D3_APOLU</name>
<protein>
    <recommendedName>
        <fullName evidence="1">Cyclic nucleotide-binding domain-containing protein</fullName>
    </recommendedName>
</protein>
<sequence>MESIMPLLAAIRLEPYNEREGLLVSYIVRESPNAEENIVGNSATCTDPVPPDTVSVTHVKSTVLGRLADLVVFTDSEAPDFYHGSENRENEILPRSESQLGPRGLVEVDQLGLCNLPHLTPTYFISDRTTPCSNQPRIYGCGPSRELIKAAILDNDFMKNLEIAQIHEIVDCMYPVEYQASALIIKEGDVGSIVYVMEGRHDAKGQTRLRNPCQPDSQPPNQWPFIASDLEGTCGNLLETYDLILWAPPYL</sequence>
<gene>
    <name evidence="2" type="ORF">GE061_011714</name>
</gene>
<feature type="domain" description="Cyclic nucleotide-binding" evidence="1">
    <location>
        <begin position="157"/>
        <end position="198"/>
    </location>
</feature>
<dbReference type="EMBL" id="WIXP02000003">
    <property type="protein sequence ID" value="KAF6213985.1"/>
    <property type="molecule type" value="Genomic_DNA"/>
</dbReference>
<comment type="caution">
    <text evidence="2">The sequence shown here is derived from an EMBL/GenBank/DDBJ whole genome shotgun (WGS) entry which is preliminary data.</text>
</comment>
<reference evidence="2" key="1">
    <citation type="journal article" date="2021" name="Mol. Ecol. Resour.">
        <title>Apolygus lucorum genome provides insights into omnivorousness and mesophyll feeding.</title>
        <authorList>
            <person name="Liu Y."/>
            <person name="Liu H."/>
            <person name="Wang H."/>
            <person name="Huang T."/>
            <person name="Liu B."/>
            <person name="Yang B."/>
            <person name="Yin L."/>
            <person name="Li B."/>
            <person name="Zhang Y."/>
            <person name="Zhang S."/>
            <person name="Jiang F."/>
            <person name="Zhang X."/>
            <person name="Ren Y."/>
            <person name="Wang B."/>
            <person name="Wang S."/>
            <person name="Lu Y."/>
            <person name="Wu K."/>
            <person name="Fan W."/>
            <person name="Wang G."/>
        </authorList>
    </citation>
    <scope>NUCLEOTIDE SEQUENCE</scope>
    <source>
        <strain evidence="2">12Hb</strain>
    </source>
</reference>
<evidence type="ECO:0000313" key="2">
    <source>
        <dbReference type="EMBL" id="KAF6213985.1"/>
    </source>
</evidence>
<evidence type="ECO:0000313" key="3">
    <source>
        <dbReference type="Proteomes" id="UP000466442"/>
    </source>
</evidence>
<dbReference type="Gene3D" id="2.60.120.10">
    <property type="entry name" value="Jelly Rolls"/>
    <property type="match status" value="1"/>
</dbReference>
<dbReference type="OrthoDB" id="63267at2759"/>
<dbReference type="InterPro" id="IPR000595">
    <property type="entry name" value="cNMP-bd_dom"/>
</dbReference>
<organism evidence="2 3">
    <name type="scientific">Apolygus lucorum</name>
    <name type="common">Small green plant bug</name>
    <name type="synonym">Lygocoris lucorum</name>
    <dbReference type="NCBI Taxonomy" id="248454"/>
    <lineage>
        <taxon>Eukaryota</taxon>
        <taxon>Metazoa</taxon>
        <taxon>Ecdysozoa</taxon>
        <taxon>Arthropoda</taxon>
        <taxon>Hexapoda</taxon>
        <taxon>Insecta</taxon>
        <taxon>Pterygota</taxon>
        <taxon>Neoptera</taxon>
        <taxon>Paraneoptera</taxon>
        <taxon>Hemiptera</taxon>
        <taxon>Heteroptera</taxon>
        <taxon>Panheteroptera</taxon>
        <taxon>Cimicomorpha</taxon>
        <taxon>Miridae</taxon>
        <taxon>Mirini</taxon>
        <taxon>Apolygus</taxon>
    </lineage>
</organism>
<dbReference type="PROSITE" id="PS50042">
    <property type="entry name" value="CNMP_BINDING_3"/>
    <property type="match status" value="1"/>
</dbReference>
<accession>A0A8S9Y2D3</accession>
<dbReference type="AlphaFoldDB" id="A0A8S9Y2D3"/>
<dbReference type="Proteomes" id="UP000466442">
    <property type="component" value="Unassembled WGS sequence"/>
</dbReference>
<proteinExistence type="predicted"/>
<dbReference type="SUPFAM" id="SSF51206">
    <property type="entry name" value="cAMP-binding domain-like"/>
    <property type="match status" value="1"/>
</dbReference>